<reference evidence="2" key="2">
    <citation type="journal article" date="2023" name="Science">
        <title>Genomic signatures of disease resistance in endangered staghorn corals.</title>
        <authorList>
            <person name="Vollmer S.V."/>
            <person name="Selwyn J.D."/>
            <person name="Despard B.A."/>
            <person name="Roesel C.L."/>
        </authorList>
    </citation>
    <scope>NUCLEOTIDE SEQUENCE</scope>
    <source>
        <strain evidence="2">K2</strain>
    </source>
</reference>
<proteinExistence type="predicted"/>
<feature type="region of interest" description="Disordered" evidence="1">
    <location>
        <begin position="1"/>
        <end position="31"/>
    </location>
</feature>
<evidence type="ECO:0000313" key="2">
    <source>
        <dbReference type="EMBL" id="KAK2561375.1"/>
    </source>
</evidence>
<evidence type="ECO:0000313" key="3">
    <source>
        <dbReference type="Proteomes" id="UP001249851"/>
    </source>
</evidence>
<evidence type="ECO:0000256" key="1">
    <source>
        <dbReference type="SAM" id="MobiDB-lite"/>
    </source>
</evidence>
<comment type="caution">
    <text evidence="2">The sequence shown here is derived from an EMBL/GenBank/DDBJ whole genome shotgun (WGS) entry which is preliminary data.</text>
</comment>
<gene>
    <name evidence="2" type="ORF">P5673_015885</name>
</gene>
<dbReference type="AlphaFoldDB" id="A0AAD9QHH9"/>
<keyword evidence="3" id="KW-1185">Reference proteome</keyword>
<reference evidence="2" key="1">
    <citation type="journal article" date="2023" name="G3 (Bethesda)">
        <title>Whole genome assembly and annotation of the endangered Caribbean coral Acropora cervicornis.</title>
        <authorList>
            <person name="Selwyn J.D."/>
            <person name="Vollmer S.V."/>
        </authorList>
    </citation>
    <scope>NUCLEOTIDE SEQUENCE</scope>
    <source>
        <strain evidence="2">K2</strain>
    </source>
</reference>
<protein>
    <submittedName>
        <fullName evidence="2">Uncharacterized protein</fullName>
    </submittedName>
</protein>
<name>A0AAD9QHH9_ACRCE</name>
<accession>A0AAD9QHH9</accession>
<sequence length="65" mass="6961">MSAILKELEGTPFMKSPPAEDPKQPITTKAPRSLPVAFAMLEKIELSDNPGSLSAHTVFGDGAFF</sequence>
<dbReference type="Proteomes" id="UP001249851">
    <property type="component" value="Unassembled WGS sequence"/>
</dbReference>
<dbReference type="EMBL" id="JARQWQ010000033">
    <property type="protein sequence ID" value="KAK2561375.1"/>
    <property type="molecule type" value="Genomic_DNA"/>
</dbReference>
<organism evidence="2 3">
    <name type="scientific">Acropora cervicornis</name>
    <name type="common">Staghorn coral</name>
    <dbReference type="NCBI Taxonomy" id="6130"/>
    <lineage>
        <taxon>Eukaryota</taxon>
        <taxon>Metazoa</taxon>
        <taxon>Cnidaria</taxon>
        <taxon>Anthozoa</taxon>
        <taxon>Hexacorallia</taxon>
        <taxon>Scleractinia</taxon>
        <taxon>Astrocoeniina</taxon>
        <taxon>Acroporidae</taxon>
        <taxon>Acropora</taxon>
    </lineage>
</organism>